<dbReference type="Proteomes" id="UP000055048">
    <property type="component" value="Unassembled WGS sequence"/>
</dbReference>
<organism evidence="2 3">
    <name type="scientific">Trichinella murrelli</name>
    <dbReference type="NCBI Taxonomy" id="144512"/>
    <lineage>
        <taxon>Eukaryota</taxon>
        <taxon>Metazoa</taxon>
        <taxon>Ecdysozoa</taxon>
        <taxon>Nematoda</taxon>
        <taxon>Enoplea</taxon>
        <taxon>Dorylaimia</taxon>
        <taxon>Trichinellida</taxon>
        <taxon>Trichinellidae</taxon>
        <taxon>Trichinella</taxon>
    </lineage>
</organism>
<feature type="region of interest" description="Disordered" evidence="1">
    <location>
        <begin position="57"/>
        <end position="78"/>
    </location>
</feature>
<proteinExistence type="predicted"/>
<comment type="caution">
    <text evidence="2">The sequence shown here is derived from an EMBL/GenBank/DDBJ whole genome shotgun (WGS) entry which is preliminary data.</text>
</comment>
<gene>
    <name evidence="2" type="ORF">T05_11299</name>
</gene>
<feature type="region of interest" description="Disordered" evidence="1">
    <location>
        <begin position="1"/>
        <end position="45"/>
    </location>
</feature>
<feature type="region of interest" description="Disordered" evidence="1">
    <location>
        <begin position="108"/>
        <end position="136"/>
    </location>
</feature>
<protein>
    <submittedName>
        <fullName evidence="2">Uncharacterized protein</fullName>
    </submittedName>
</protein>
<sequence>MPVRTRRRRRGARFASLGPRAQTPRDGGTARGGGRQAPSSNQSRAYSLLPGVVCPNPLPSPITTGRGSSPAQGMGPGTLSGRRCLKRCSAFAASCPRPPNAIFPALRTPGGRRHVANRSPMSSRGGFRSPSRSSLPGVLGERLARCWPICRAGTRPKPARTPTGPPSFELPQPSRTRWLSRPYTCCSTPLRPLGARTPDAA</sequence>
<feature type="region of interest" description="Disordered" evidence="1">
    <location>
        <begin position="154"/>
        <end position="174"/>
    </location>
</feature>
<feature type="compositionally biased region" description="Low complexity" evidence="1">
    <location>
        <begin position="118"/>
        <end position="136"/>
    </location>
</feature>
<dbReference type="EMBL" id="JYDJ01000493">
    <property type="protein sequence ID" value="KRX34950.1"/>
    <property type="molecule type" value="Genomic_DNA"/>
</dbReference>
<name>A0A0V0T7K2_9BILA</name>
<evidence type="ECO:0000256" key="1">
    <source>
        <dbReference type="SAM" id="MobiDB-lite"/>
    </source>
</evidence>
<reference evidence="2 3" key="1">
    <citation type="submission" date="2015-01" db="EMBL/GenBank/DDBJ databases">
        <title>Evolution of Trichinella species and genotypes.</title>
        <authorList>
            <person name="Korhonen P.K."/>
            <person name="Edoardo P."/>
            <person name="Giuseppe L.R."/>
            <person name="Gasser R.B."/>
        </authorList>
    </citation>
    <scope>NUCLEOTIDE SEQUENCE [LARGE SCALE GENOMIC DNA]</scope>
    <source>
        <strain evidence="2">ISS417</strain>
    </source>
</reference>
<dbReference type="AlphaFoldDB" id="A0A0V0T7K2"/>
<feature type="compositionally biased region" description="Basic residues" evidence="1">
    <location>
        <begin position="1"/>
        <end position="12"/>
    </location>
</feature>
<dbReference type="OrthoDB" id="10365945at2759"/>
<accession>A0A0V0T7K2</accession>
<feature type="compositionally biased region" description="Polar residues" evidence="1">
    <location>
        <begin position="61"/>
        <end position="71"/>
    </location>
</feature>
<evidence type="ECO:0000313" key="3">
    <source>
        <dbReference type="Proteomes" id="UP000055048"/>
    </source>
</evidence>
<evidence type="ECO:0000313" key="2">
    <source>
        <dbReference type="EMBL" id="KRX34950.1"/>
    </source>
</evidence>
<keyword evidence="3" id="KW-1185">Reference proteome</keyword>